<dbReference type="GO" id="GO:0016705">
    <property type="term" value="F:oxidoreductase activity, acting on paired donors, with incorporation or reduction of molecular oxygen"/>
    <property type="evidence" value="ECO:0007669"/>
    <property type="project" value="InterPro"/>
</dbReference>
<keyword evidence="6 8" id="KW-0408">Iron</keyword>
<comment type="cofactor">
    <cofactor evidence="1 8">
        <name>heme</name>
        <dbReference type="ChEBI" id="CHEBI:30413"/>
    </cofactor>
</comment>
<evidence type="ECO:0000256" key="3">
    <source>
        <dbReference type="ARBA" id="ARBA00022617"/>
    </source>
</evidence>
<dbReference type="PRINTS" id="PR00385">
    <property type="entry name" value="P450"/>
</dbReference>
<dbReference type="GO" id="GO:0005506">
    <property type="term" value="F:iron ion binding"/>
    <property type="evidence" value="ECO:0007669"/>
    <property type="project" value="InterPro"/>
</dbReference>
<dbReference type="InterPro" id="IPR036396">
    <property type="entry name" value="Cyt_P450_sf"/>
</dbReference>
<dbReference type="InterPro" id="IPR002403">
    <property type="entry name" value="Cyt_P450_E_grp-IV"/>
</dbReference>
<dbReference type="GO" id="GO:0004497">
    <property type="term" value="F:monooxygenase activity"/>
    <property type="evidence" value="ECO:0007669"/>
    <property type="project" value="UniProtKB-KW"/>
</dbReference>
<dbReference type="CDD" id="cd11062">
    <property type="entry name" value="CYP58-like"/>
    <property type="match status" value="1"/>
</dbReference>
<dbReference type="PANTHER" id="PTHR24305:SF157">
    <property type="entry name" value="N-ACETYLTRYPTOPHAN 6-HYDROXYLASE IVOC-RELATED"/>
    <property type="match status" value="1"/>
</dbReference>
<gene>
    <name evidence="9" type="ORF">HRG_04682</name>
</gene>
<evidence type="ECO:0000256" key="1">
    <source>
        <dbReference type="ARBA" id="ARBA00001971"/>
    </source>
</evidence>
<evidence type="ECO:0000256" key="5">
    <source>
        <dbReference type="ARBA" id="ARBA00023002"/>
    </source>
</evidence>
<evidence type="ECO:0000256" key="6">
    <source>
        <dbReference type="ARBA" id="ARBA00023004"/>
    </source>
</evidence>
<dbReference type="InterPro" id="IPR050121">
    <property type="entry name" value="Cytochrome_P450_monoxygenase"/>
</dbReference>
<dbReference type="PANTHER" id="PTHR24305">
    <property type="entry name" value="CYTOCHROME P450"/>
    <property type="match status" value="1"/>
</dbReference>
<dbReference type="AlphaFoldDB" id="A0A9P8MZT6"/>
<evidence type="ECO:0000256" key="7">
    <source>
        <dbReference type="ARBA" id="ARBA00023033"/>
    </source>
</evidence>
<evidence type="ECO:0000256" key="8">
    <source>
        <dbReference type="PIRSR" id="PIRSR602403-1"/>
    </source>
</evidence>
<feature type="binding site" description="axial binding residue" evidence="8">
    <location>
        <position position="335"/>
    </location>
    <ligand>
        <name>heme</name>
        <dbReference type="ChEBI" id="CHEBI:30413"/>
    </ligand>
    <ligandPart>
        <name>Fe</name>
        <dbReference type="ChEBI" id="CHEBI:18248"/>
    </ligandPart>
</feature>
<proteinExistence type="inferred from homology"/>
<comment type="similarity">
    <text evidence="2">Belongs to the cytochrome P450 family.</text>
</comment>
<evidence type="ECO:0000256" key="4">
    <source>
        <dbReference type="ARBA" id="ARBA00022723"/>
    </source>
</evidence>
<protein>
    <submittedName>
        <fullName evidence="9">Cytochrome p450 domain-containing protein</fullName>
    </submittedName>
</protein>
<dbReference type="RefSeq" id="XP_044721767.1">
    <property type="nucleotide sequence ID" value="XM_044863153.1"/>
</dbReference>
<dbReference type="SUPFAM" id="SSF48264">
    <property type="entry name" value="Cytochrome P450"/>
    <property type="match status" value="1"/>
</dbReference>
<keyword evidence="7" id="KW-0503">Monooxygenase</keyword>
<evidence type="ECO:0000256" key="2">
    <source>
        <dbReference type="ARBA" id="ARBA00010617"/>
    </source>
</evidence>
<accession>A0A9P8MZT6</accession>
<keyword evidence="5" id="KW-0560">Oxidoreductase</keyword>
<keyword evidence="3 8" id="KW-0349">Heme</keyword>
<dbReference type="EMBL" id="JAIZPD010000004">
    <property type="protein sequence ID" value="KAH0964254.1"/>
    <property type="molecule type" value="Genomic_DNA"/>
</dbReference>
<dbReference type="Pfam" id="PF00067">
    <property type="entry name" value="p450"/>
    <property type="match status" value="2"/>
</dbReference>
<keyword evidence="4 8" id="KW-0479">Metal-binding</keyword>
<dbReference type="GO" id="GO:0020037">
    <property type="term" value="F:heme binding"/>
    <property type="evidence" value="ECO:0007669"/>
    <property type="project" value="InterPro"/>
</dbReference>
<name>A0A9P8MZT6_9HYPO</name>
<dbReference type="Gene3D" id="1.10.630.10">
    <property type="entry name" value="Cytochrome P450"/>
    <property type="match status" value="2"/>
</dbReference>
<sequence>MFLFEIEKMHRQYGPIVRITPCEVHVSDPAFYDEIYAPSSRKRDKPVSFVPSIGLPDSMAATVGHEQHRFRRSILTEFFSRRSVLALSDMVDERLQTLMQRFEEFRNNQTVVCLDDAFTALTSDIITSYCCGRHWGFVEDEHFNNQVRKAIEDLAKFCHVNRFFPWLVYLPRILSPRERTRNRLRDEAVAVIGAGTESTGHILTVAAYHLARNSDMRATLRTELKQVLPTLDSRPTLPELEKLPYLVGVVNESLRLSYALVGRLPRVAPTESLTYKDYVIPPGTPMSSSSYFIHRDASIFPDPERFDPDRWATAVQKEQNCKRYLTSFTRGSRACLGINLAYLELFQTIAHFVRRFDVHLYDTEPEDVRLTRDMTIGYTRRGFMKVYAKLSSAEEWSGVERCS</sequence>
<dbReference type="OrthoDB" id="3945418at2759"/>
<keyword evidence="10" id="KW-1185">Reference proteome</keyword>
<reference evidence="9" key="1">
    <citation type="submission" date="2021-09" db="EMBL/GenBank/DDBJ databases">
        <title>A high-quality genome of the endoparasitic fungus Hirsutella rhossiliensis with a comparison of Hirsutella genomes reveals transposable elements contributing to genome size variation.</title>
        <authorList>
            <person name="Lin R."/>
            <person name="Jiao Y."/>
            <person name="Sun X."/>
            <person name="Ling J."/>
            <person name="Xie B."/>
            <person name="Cheng X."/>
        </authorList>
    </citation>
    <scope>NUCLEOTIDE SEQUENCE</scope>
    <source>
        <strain evidence="9">HR02</strain>
    </source>
</reference>
<evidence type="ECO:0000313" key="9">
    <source>
        <dbReference type="EMBL" id="KAH0964254.1"/>
    </source>
</evidence>
<organism evidence="9 10">
    <name type="scientific">Hirsutella rhossiliensis</name>
    <dbReference type="NCBI Taxonomy" id="111463"/>
    <lineage>
        <taxon>Eukaryota</taxon>
        <taxon>Fungi</taxon>
        <taxon>Dikarya</taxon>
        <taxon>Ascomycota</taxon>
        <taxon>Pezizomycotina</taxon>
        <taxon>Sordariomycetes</taxon>
        <taxon>Hypocreomycetidae</taxon>
        <taxon>Hypocreales</taxon>
        <taxon>Ophiocordycipitaceae</taxon>
        <taxon>Hirsutella</taxon>
    </lineage>
</organism>
<evidence type="ECO:0000313" key="10">
    <source>
        <dbReference type="Proteomes" id="UP000824596"/>
    </source>
</evidence>
<comment type="caution">
    <text evidence="9">The sequence shown here is derived from an EMBL/GenBank/DDBJ whole genome shotgun (WGS) entry which is preliminary data.</text>
</comment>
<dbReference type="Proteomes" id="UP000824596">
    <property type="component" value="Unassembled WGS sequence"/>
</dbReference>
<dbReference type="InterPro" id="IPR001128">
    <property type="entry name" value="Cyt_P450"/>
</dbReference>
<dbReference type="PRINTS" id="PR00465">
    <property type="entry name" value="EP450IV"/>
</dbReference>
<dbReference type="GeneID" id="68353811"/>